<evidence type="ECO:0000256" key="1">
    <source>
        <dbReference type="ARBA" id="ARBA00004613"/>
    </source>
</evidence>
<evidence type="ECO:0000313" key="9">
    <source>
        <dbReference type="Proteomes" id="UP000694540"/>
    </source>
</evidence>
<keyword evidence="3" id="KW-0929">Antimicrobial</keyword>
<evidence type="ECO:0000256" key="5">
    <source>
        <dbReference type="ARBA" id="ARBA00023022"/>
    </source>
</evidence>
<reference evidence="8" key="2">
    <citation type="submission" date="2025-09" db="UniProtKB">
        <authorList>
            <consortium name="Ensembl"/>
        </authorList>
    </citation>
    <scope>IDENTIFICATION</scope>
</reference>
<keyword evidence="5" id="KW-0044">Antibiotic</keyword>
<dbReference type="Ensembl" id="ENSCWAT00000002732.1">
    <property type="protein sequence ID" value="ENSCWAP00000002503.1"/>
    <property type="gene ID" value="ENSCWAG00000002011.1"/>
</dbReference>
<evidence type="ECO:0000256" key="2">
    <source>
        <dbReference type="ARBA" id="ARBA00022525"/>
    </source>
</evidence>
<dbReference type="Pfam" id="PF00711">
    <property type="entry name" value="Defensin_beta"/>
    <property type="match status" value="1"/>
</dbReference>
<dbReference type="GeneTree" id="ENSGT00390000009472"/>
<name>A0A8C3VVU6_9CETA</name>
<keyword evidence="4" id="KW-0211">Defensin</keyword>
<evidence type="ECO:0000256" key="4">
    <source>
        <dbReference type="ARBA" id="ARBA00022940"/>
    </source>
</evidence>
<evidence type="ECO:0000259" key="7">
    <source>
        <dbReference type="Pfam" id="PF00711"/>
    </source>
</evidence>
<dbReference type="Proteomes" id="UP000694540">
    <property type="component" value="Unplaced"/>
</dbReference>
<reference evidence="8" key="1">
    <citation type="submission" date="2025-08" db="UniProtKB">
        <authorList>
            <consortium name="Ensembl"/>
        </authorList>
    </citation>
    <scope>IDENTIFICATION</scope>
</reference>
<dbReference type="GO" id="GO:0042742">
    <property type="term" value="P:defense response to bacterium"/>
    <property type="evidence" value="ECO:0007669"/>
    <property type="project" value="UniProtKB-KW"/>
</dbReference>
<evidence type="ECO:0000313" key="8">
    <source>
        <dbReference type="Ensembl" id="ENSCWAP00000002503.1"/>
    </source>
</evidence>
<keyword evidence="6" id="KW-0732">Signal</keyword>
<keyword evidence="2" id="KW-0964">Secreted</keyword>
<dbReference type="GO" id="GO:0005576">
    <property type="term" value="C:extracellular region"/>
    <property type="evidence" value="ECO:0007669"/>
    <property type="project" value="InterPro"/>
</dbReference>
<evidence type="ECO:0000256" key="3">
    <source>
        <dbReference type="ARBA" id="ARBA00022529"/>
    </source>
</evidence>
<feature type="chain" id="PRO_5034099652" evidence="6">
    <location>
        <begin position="23"/>
        <end position="73"/>
    </location>
</feature>
<dbReference type="AlphaFoldDB" id="A0A8C3VVU6"/>
<comment type="subcellular location">
    <subcellularLocation>
        <location evidence="1">Secreted</location>
    </subcellularLocation>
</comment>
<feature type="domain" description="Beta-defensin-like" evidence="7">
    <location>
        <begin position="26"/>
        <end position="56"/>
    </location>
</feature>
<dbReference type="InterPro" id="IPR001855">
    <property type="entry name" value="Defensin_beta-like"/>
</dbReference>
<sequence>MRTAILLFAILCFVSQAPPGRGHFKQACERPNGFCQEYCLDSEIQVGRCLDSRVCCLPLAVPQVDTTTPSGGC</sequence>
<proteinExistence type="predicted"/>
<evidence type="ECO:0000256" key="6">
    <source>
        <dbReference type="SAM" id="SignalP"/>
    </source>
</evidence>
<organism evidence="8 9">
    <name type="scientific">Catagonus wagneri</name>
    <name type="common">Chacoan peccary</name>
    <dbReference type="NCBI Taxonomy" id="51154"/>
    <lineage>
        <taxon>Eukaryota</taxon>
        <taxon>Metazoa</taxon>
        <taxon>Chordata</taxon>
        <taxon>Craniata</taxon>
        <taxon>Vertebrata</taxon>
        <taxon>Euteleostomi</taxon>
        <taxon>Mammalia</taxon>
        <taxon>Eutheria</taxon>
        <taxon>Laurasiatheria</taxon>
        <taxon>Artiodactyla</taxon>
        <taxon>Suina</taxon>
        <taxon>Tayassuidae</taxon>
        <taxon>Catagonus</taxon>
    </lineage>
</organism>
<keyword evidence="9" id="KW-1185">Reference proteome</keyword>
<accession>A0A8C3VVU6</accession>
<protein>
    <submittedName>
        <fullName evidence="8">Defensin beta 108B</fullName>
    </submittedName>
</protein>
<feature type="signal peptide" evidence="6">
    <location>
        <begin position="1"/>
        <end position="22"/>
    </location>
</feature>